<comment type="caution">
    <text evidence="1">The sequence shown here is derived from an EMBL/GenBank/DDBJ whole genome shotgun (WGS) entry which is preliminary data.</text>
</comment>
<proteinExistence type="predicted"/>
<evidence type="ECO:0008006" key="3">
    <source>
        <dbReference type="Google" id="ProtNLM"/>
    </source>
</evidence>
<evidence type="ECO:0000313" key="2">
    <source>
        <dbReference type="Proteomes" id="UP000235965"/>
    </source>
</evidence>
<name>A0A2J7PNC4_9NEOP</name>
<evidence type="ECO:0000313" key="1">
    <source>
        <dbReference type="EMBL" id="PNF17831.1"/>
    </source>
</evidence>
<keyword evidence="2" id="KW-1185">Reference proteome</keyword>
<accession>A0A2J7PNC4</accession>
<dbReference type="Proteomes" id="UP000235965">
    <property type="component" value="Unassembled WGS sequence"/>
</dbReference>
<dbReference type="InParanoid" id="A0A2J7PNC4"/>
<protein>
    <recommendedName>
        <fullName evidence="3">Reverse transcriptase domain-containing protein</fullName>
    </recommendedName>
</protein>
<organism evidence="1 2">
    <name type="scientific">Cryptotermes secundus</name>
    <dbReference type="NCBI Taxonomy" id="105785"/>
    <lineage>
        <taxon>Eukaryota</taxon>
        <taxon>Metazoa</taxon>
        <taxon>Ecdysozoa</taxon>
        <taxon>Arthropoda</taxon>
        <taxon>Hexapoda</taxon>
        <taxon>Insecta</taxon>
        <taxon>Pterygota</taxon>
        <taxon>Neoptera</taxon>
        <taxon>Polyneoptera</taxon>
        <taxon>Dictyoptera</taxon>
        <taxon>Blattodea</taxon>
        <taxon>Blattoidea</taxon>
        <taxon>Termitoidae</taxon>
        <taxon>Kalotermitidae</taxon>
        <taxon>Cryptotermitinae</taxon>
        <taxon>Cryptotermes</taxon>
    </lineage>
</organism>
<sequence length="105" mass="12574">MTITNQNLIQEEIKRRLNSGNACYHSVQNLLSSRLLSKNIKTRIYKTIILPVVLSVYETWSLTLREEHRLRVFENRVLRRIWIDLAQDRDQWRALVNTVMNLRVP</sequence>
<gene>
    <name evidence="1" type="ORF">B7P43_G05797</name>
</gene>
<reference evidence="1 2" key="1">
    <citation type="submission" date="2017-12" db="EMBL/GenBank/DDBJ databases">
        <title>Hemimetabolous genomes reveal molecular basis of termite eusociality.</title>
        <authorList>
            <person name="Harrison M.C."/>
            <person name="Jongepier E."/>
            <person name="Robertson H.M."/>
            <person name="Arning N."/>
            <person name="Bitard-Feildel T."/>
            <person name="Chao H."/>
            <person name="Childers C.P."/>
            <person name="Dinh H."/>
            <person name="Doddapaneni H."/>
            <person name="Dugan S."/>
            <person name="Gowin J."/>
            <person name="Greiner C."/>
            <person name="Han Y."/>
            <person name="Hu H."/>
            <person name="Hughes D.S.T."/>
            <person name="Huylmans A.-K."/>
            <person name="Kemena C."/>
            <person name="Kremer L.P.M."/>
            <person name="Lee S.L."/>
            <person name="Lopez-Ezquerra A."/>
            <person name="Mallet L."/>
            <person name="Monroy-Kuhn J.M."/>
            <person name="Moser A."/>
            <person name="Murali S.C."/>
            <person name="Muzny D.M."/>
            <person name="Otani S."/>
            <person name="Piulachs M.-D."/>
            <person name="Poelchau M."/>
            <person name="Qu J."/>
            <person name="Schaub F."/>
            <person name="Wada-Katsumata A."/>
            <person name="Worley K.C."/>
            <person name="Xie Q."/>
            <person name="Ylla G."/>
            <person name="Poulsen M."/>
            <person name="Gibbs R.A."/>
            <person name="Schal C."/>
            <person name="Richards S."/>
            <person name="Belles X."/>
            <person name="Korb J."/>
            <person name="Bornberg-Bauer E."/>
        </authorList>
    </citation>
    <scope>NUCLEOTIDE SEQUENCE [LARGE SCALE GENOMIC DNA]</scope>
    <source>
        <tissue evidence="1">Whole body</tissue>
    </source>
</reference>
<dbReference type="AlphaFoldDB" id="A0A2J7PNC4"/>
<dbReference type="EMBL" id="NEVH01023955">
    <property type="protein sequence ID" value="PNF17831.1"/>
    <property type="molecule type" value="Genomic_DNA"/>
</dbReference>